<dbReference type="Pfam" id="PF07686">
    <property type="entry name" value="V-set"/>
    <property type="match status" value="1"/>
</dbReference>
<evidence type="ECO:0000256" key="9">
    <source>
        <dbReference type="ARBA" id="ARBA00022889"/>
    </source>
</evidence>
<protein>
    <recommendedName>
        <fullName evidence="15">Neurocan core protein</fullName>
    </recommendedName>
    <alternativeName>
        <fullName evidence="16">Chondroitin sulfate proteoglycan 3</fullName>
    </alternativeName>
</protein>
<dbReference type="AlphaFoldDB" id="A0A8C2WEY6"/>
<evidence type="ECO:0000256" key="1">
    <source>
        <dbReference type="ARBA" id="ARBA00004613"/>
    </source>
</evidence>
<dbReference type="SUPFAM" id="SSF57535">
    <property type="entry name" value="Complement control module/SCR domain"/>
    <property type="match status" value="1"/>
</dbReference>
<dbReference type="PROSITE" id="PS00022">
    <property type="entry name" value="EGF_1"/>
    <property type="match status" value="2"/>
</dbReference>
<evidence type="ECO:0000256" key="6">
    <source>
        <dbReference type="ARBA" id="ARBA00022734"/>
    </source>
</evidence>
<dbReference type="SMART" id="SM00032">
    <property type="entry name" value="CCP"/>
    <property type="match status" value="1"/>
</dbReference>
<dbReference type="PROSITE" id="PS50963">
    <property type="entry name" value="LINK_2"/>
    <property type="match status" value="2"/>
</dbReference>
<evidence type="ECO:0000256" key="11">
    <source>
        <dbReference type="ARBA" id="ARBA00023157"/>
    </source>
</evidence>
<dbReference type="Pfam" id="PF00084">
    <property type="entry name" value="Sushi"/>
    <property type="match status" value="1"/>
</dbReference>
<dbReference type="FunFam" id="3.10.100.10:FF:000011">
    <property type="entry name" value="Aggrecan core protein"/>
    <property type="match status" value="1"/>
</dbReference>
<dbReference type="Pfam" id="PF00008">
    <property type="entry name" value="EGF"/>
    <property type="match status" value="2"/>
</dbReference>
<dbReference type="GO" id="GO:0007155">
    <property type="term" value="P:cell adhesion"/>
    <property type="evidence" value="ECO:0007669"/>
    <property type="project" value="UniProtKB-KW"/>
</dbReference>
<dbReference type="FunFam" id="3.10.100.10:FF:000002">
    <property type="entry name" value="Hyaluronan proteoglycan link protein 1"/>
    <property type="match status" value="1"/>
</dbReference>
<keyword evidence="8" id="KW-0106">Calcium</keyword>
<dbReference type="GO" id="GO:0001501">
    <property type="term" value="P:skeletal system development"/>
    <property type="evidence" value="ECO:0007669"/>
    <property type="project" value="TreeGrafter"/>
</dbReference>
<dbReference type="PROSITE" id="PS01241">
    <property type="entry name" value="LINK_1"/>
    <property type="match status" value="1"/>
</dbReference>
<feature type="domain" description="Link" evidence="25">
    <location>
        <begin position="245"/>
        <end position="341"/>
    </location>
</feature>
<dbReference type="GO" id="GO:0072534">
    <property type="term" value="C:perineuronal net"/>
    <property type="evidence" value="ECO:0007669"/>
    <property type="project" value="TreeGrafter"/>
</dbReference>
<keyword evidence="2" id="KW-0964">Secreted</keyword>
<dbReference type="SMART" id="SM00179">
    <property type="entry name" value="EGF_CA"/>
    <property type="match status" value="2"/>
</dbReference>
<dbReference type="InterPro" id="IPR001304">
    <property type="entry name" value="C-type_lectin-like"/>
</dbReference>
<dbReference type="InterPro" id="IPR001881">
    <property type="entry name" value="EGF-like_Ca-bd_dom"/>
</dbReference>
<dbReference type="PANTHER" id="PTHR22804">
    <property type="entry name" value="AGGRECAN/VERSICAN PROTEOGLYCAN"/>
    <property type="match status" value="1"/>
</dbReference>
<dbReference type="InterPro" id="IPR050691">
    <property type="entry name" value="Hyaluronan_bind_Proteoglycan"/>
</dbReference>
<evidence type="ECO:0000256" key="3">
    <source>
        <dbReference type="ARBA" id="ARBA00022536"/>
    </source>
</evidence>
<dbReference type="InterPro" id="IPR036179">
    <property type="entry name" value="Ig-like_dom_sf"/>
</dbReference>
<evidence type="ECO:0000256" key="14">
    <source>
        <dbReference type="ARBA" id="ARBA00059308"/>
    </source>
</evidence>
<dbReference type="FunFam" id="2.10.70.10:FF:000003">
    <property type="entry name" value="Versican core protein"/>
    <property type="match status" value="1"/>
</dbReference>
<keyword evidence="7" id="KW-0677">Repeat</keyword>
<dbReference type="PROSITE" id="PS01186">
    <property type="entry name" value="EGF_2"/>
    <property type="match status" value="1"/>
</dbReference>
<evidence type="ECO:0000259" key="22">
    <source>
        <dbReference type="PROSITE" id="PS50041"/>
    </source>
</evidence>
<evidence type="ECO:0000256" key="8">
    <source>
        <dbReference type="ARBA" id="ARBA00022837"/>
    </source>
</evidence>
<dbReference type="InterPro" id="IPR016186">
    <property type="entry name" value="C-type_lectin-like/link_sf"/>
</dbReference>
<reference evidence="26" key="1">
    <citation type="submission" date="2025-08" db="UniProtKB">
        <authorList>
            <consortium name="Ensembl"/>
        </authorList>
    </citation>
    <scope>IDENTIFICATION</scope>
</reference>
<dbReference type="Gene3D" id="2.10.25.10">
    <property type="entry name" value="Laminin"/>
    <property type="match status" value="2"/>
</dbReference>
<keyword evidence="10" id="KW-0654">Proteoglycan</keyword>
<name>A0A8C2WEY6_CYCLU</name>
<dbReference type="InterPro" id="IPR018097">
    <property type="entry name" value="EGF_Ca-bd_CS"/>
</dbReference>
<dbReference type="SMART" id="SM00181">
    <property type="entry name" value="EGF"/>
    <property type="match status" value="2"/>
</dbReference>
<dbReference type="SMART" id="SM00445">
    <property type="entry name" value="LINK"/>
    <property type="match status" value="2"/>
</dbReference>
<dbReference type="Ensembl" id="ENSCLMT00005001431.1">
    <property type="protein sequence ID" value="ENSCLMP00005001342.1"/>
    <property type="gene ID" value="ENSCLMG00005000748.1"/>
</dbReference>
<sequence>MALTAFSSPLHLSGASNVDAVVNMRKVTHQTISEELSKTVLLPCLFTLRPSAGSSHEPPRIKWTKVWGQRGSDGQQKEQSVLVAKDNVKAFQGRVTLPGYNGNRYNASLALSGLRSSDSGLYRCEVVVGISDEQDTVPLEVTGVVFHYRAPHDRYALSFADAKRVCVENSAVIATPGQLQATFADGYDNCDAGWLSDQTVRYPIQSPRPGCYGDREDSPGVRNYGDRSPDELFDVYCFAKQLQGEVFHSSMPEKLSLATASTHCHSLGAQLANVGQLYLAWQAGLDQCDPGWLADGSARYPINVPRKNCGGDEPGVRTVYNNANRTGSPDTEDLYDAFCYRVESDPCHTNPCLHGGSCLQEGDGYSCYCPQGFSGESCEIDIDDCQSNPCQNGGTCIDEINSFVCLCLPSYGGATCEKDTEGCEHTWRKFHGHCYRYFSRRHTWEDAEKDCREHSGHLASIHSLAEQNFIRGGHDNTWIGLNDRTVEDDFQWTDKMDLQYENWRENQPDNFFAGGEDCVVMIAHENGKWNDVPCNYNLPYVCKKGTVLCGAPPTVDNAFLIGRKRSHYDIHSVARYQCADGFLQRHVPTAKCRANGKWDRPKIICIKCEFYFIFHTVFFHLSGFPPFYVLLFLARTHRRRLRRLNTNLLHYLPSGATVTVCIQPRRPRSHY</sequence>
<dbReference type="InterPro" id="IPR007110">
    <property type="entry name" value="Ig-like_dom"/>
</dbReference>
<dbReference type="Pfam" id="PF00193">
    <property type="entry name" value="Xlink"/>
    <property type="match status" value="2"/>
</dbReference>
<accession>A0A8C2WEY6</accession>
<feature type="disulfide bond" evidence="17">
    <location>
        <begin position="369"/>
        <end position="378"/>
    </location>
</feature>
<comment type="subcellular location">
    <subcellularLocation>
        <location evidence="1">Secreted</location>
    </subcellularLocation>
</comment>
<dbReference type="GO" id="GO:0010001">
    <property type="term" value="P:glial cell differentiation"/>
    <property type="evidence" value="ECO:0007669"/>
    <property type="project" value="TreeGrafter"/>
</dbReference>
<dbReference type="CDD" id="cd03517">
    <property type="entry name" value="Link_domain_CSPGs_modules_1_3"/>
    <property type="match status" value="1"/>
</dbReference>
<dbReference type="PROSITE" id="PS50041">
    <property type="entry name" value="C_TYPE_LECTIN_2"/>
    <property type="match status" value="1"/>
</dbReference>
<feature type="disulfide bond" evidence="18">
    <location>
        <begin position="549"/>
        <end position="592"/>
    </location>
</feature>
<dbReference type="GO" id="GO:0045202">
    <property type="term" value="C:synapse"/>
    <property type="evidence" value="ECO:0007669"/>
    <property type="project" value="TreeGrafter"/>
</dbReference>
<dbReference type="InterPro" id="IPR013106">
    <property type="entry name" value="Ig_V-set"/>
</dbReference>
<dbReference type="GO" id="GO:0005509">
    <property type="term" value="F:calcium ion binding"/>
    <property type="evidence" value="ECO:0007669"/>
    <property type="project" value="InterPro"/>
</dbReference>
<dbReference type="SUPFAM" id="SSF48726">
    <property type="entry name" value="Immunoglobulin"/>
    <property type="match status" value="1"/>
</dbReference>
<keyword evidence="20" id="KW-0812">Transmembrane</keyword>
<dbReference type="InterPro" id="IPR013783">
    <property type="entry name" value="Ig-like_fold"/>
</dbReference>
<dbReference type="CDD" id="cd03520">
    <property type="entry name" value="Link_domain_CSPGs_modules_2_4"/>
    <property type="match status" value="1"/>
</dbReference>
<dbReference type="Proteomes" id="UP000694565">
    <property type="component" value="Unplaced"/>
</dbReference>
<dbReference type="PROSITE" id="PS50026">
    <property type="entry name" value="EGF_3"/>
    <property type="match status" value="2"/>
</dbReference>
<evidence type="ECO:0000256" key="12">
    <source>
        <dbReference type="ARBA" id="ARBA00023180"/>
    </source>
</evidence>
<dbReference type="Gene3D" id="3.10.100.10">
    <property type="entry name" value="Mannose-Binding Protein A, subunit A"/>
    <property type="match status" value="3"/>
</dbReference>
<evidence type="ECO:0000256" key="20">
    <source>
        <dbReference type="SAM" id="Phobius"/>
    </source>
</evidence>
<keyword evidence="11 17" id="KW-1015">Disulfide bond</keyword>
<dbReference type="GO" id="GO:0007417">
    <property type="term" value="P:central nervous system development"/>
    <property type="evidence" value="ECO:0007669"/>
    <property type="project" value="TreeGrafter"/>
</dbReference>
<keyword evidence="12" id="KW-0325">Glycoprotein</keyword>
<keyword evidence="20" id="KW-0472">Membrane</keyword>
<evidence type="ECO:0000256" key="4">
    <source>
        <dbReference type="ARBA" id="ARBA00022659"/>
    </source>
</evidence>
<dbReference type="GO" id="GO:0005540">
    <property type="term" value="F:hyaluronic acid binding"/>
    <property type="evidence" value="ECO:0007669"/>
    <property type="project" value="InterPro"/>
</dbReference>
<dbReference type="InterPro" id="IPR000742">
    <property type="entry name" value="EGF"/>
</dbReference>
<dbReference type="PRINTS" id="PR01265">
    <property type="entry name" value="LINKMODULE"/>
</dbReference>
<keyword evidence="5" id="KW-0732">Signal</keyword>
<dbReference type="SUPFAM" id="SSF57196">
    <property type="entry name" value="EGF/Laminin"/>
    <property type="match status" value="1"/>
</dbReference>
<keyword evidence="4 18" id="KW-0768">Sushi</keyword>
<feature type="domain" description="Link" evidence="25">
    <location>
        <begin position="144"/>
        <end position="239"/>
    </location>
</feature>
<evidence type="ECO:0000256" key="16">
    <source>
        <dbReference type="ARBA" id="ARBA00075743"/>
    </source>
</evidence>
<keyword evidence="3 17" id="KW-0245">EGF-like domain</keyword>
<dbReference type="Gene3D" id="2.10.70.10">
    <property type="entry name" value="Complement Module, domain 1"/>
    <property type="match status" value="1"/>
</dbReference>
<comment type="function">
    <text evidence="14">May modulate neuronal adhesion and neurite growth during development by binding to neural cell adhesion molecules (NG-CAM and N-CAM). Chondroitin sulfate proteoglycan; binds to hyaluronic acid.</text>
</comment>
<feature type="disulfide bond" evidence="19">
    <location>
        <begin position="190"/>
        <end position="211"/>
    </location>
</feature>
<dbReference type="InterPro" id="IPR000436">
    <property type="entry name" value="Sushi_SCR_CCP_dom"/>
</dbReference>
<dbReference type="InterPro" id="IPR000538">
    <property type="entry name" value="Link_dom"/>
</dbReference>
<evidence type="ECO:0000259" key="21">
    <source>
        <dbReference type="PROSITE" id="PS50026"/>
    </source>
</evidence>
<feature type="domain" description="EGF-like" evidence="21">
    <location>
        <begin position="343"/>
        <end position="379"/>
    </location>
</feature>
<dbReference type="InterPro" id="IPR016187">
    <property type="entry name" value="CTDL_fold"/>
</dbReference>
<dbReference type="FunFam" id="2.10.25.10:FF:000537">
    <property type="entry name" value="Notch 3"/>
    <property type="match status" value="1"/>
</dbReference>
<evidence type="ECO:0000256" key="15">
    <source>
        <dbReference type="ARBA" id="ARBA00073685"/>
    </source>
</evidence>
<evidence type="ECO:0000256" key="13">
    <source>
        <dbReference type="ARBA" id="ARBA00023319"/>
    </source>
</evidence>
<evidence type="ECO:0000259" key="23">
    <source>
        <dbReference type="PROSITE" id="PS50835"/>
    </source>
</evidence>
<dbReference type="InterPro" id="IPR035976">
    <property type="entry name" value="Sushi/SCR/CCP_sf"/>
</dbReference>
<dbReference type="FunFam" id="2.10.25.10:FF:000006">
    <property type="entry name" value="Versican core protein-like isoform 1"/>
    <property type="match status" value="1"/>
</dbReference>
<comment type="caution">
    <text evidence="17">Lacks conserved residue(s) required for the propagation of feature annotation.</text>
</comment>
<dbReference type="FunFam" id="2.60.40.10:FF:000571">
    <property type="entry name" value="Neurocan core protein"/>
    <property type="match status" value="1"/>
</dbReference>
<dbReference type="CDD" id="cd00033">
    <property type="entry name" value="CCP"/>
    <property type="match status" value="1"/>
</dbReference>
<dbReference type="CDD" id="cd00054">
    <property type="entry name" value="EGF_CA"/>
    <property type="match status" value="2"/>
</dbReference>
<evidence type="ECO:0000256" key="2">
    <source>
        <dbReference type="ARBA" id="ARBA00022525"/>
    </source>
</evidence>
<dbReference type="GO" id="GO:0002052">
    <property type="term" value="P:positive regulation of neuroblast proliferation"/>
    <property type="evidence" value="ECO:0007669"/>
    <property type="project" value="TreeGrafter"/>
</dbReference>
<keyword evidence="9" id="KW-0130">Cell adhesion</keyword>
<dbReference type="PROSITE" id="PS01187">
    <property type="entry name" value="EGF_CA"/>
    <property type="match status" value="1"/>
</dbReference>
<dbReference type="GO" id="GO:0030246">
    <property type="term" value="F:carbohydrate binding"/>
    <property type="evidence" value="ECO:0007669"/>
    <property type="project" value="UniProtKB-KW"/>
</dbReference>
<dbReference type="Gene3D" id="2.60.40.10">
    <property type="entry name" value="Immunoglobulins"/>
    <property type="match status" value="1"/>
</dbReference>
<proteinExistence type="predicted"/>
<dbReference type="GO" id="GO:0005615">
    <property type="term" value="C:extracellular space"/>
    <property type="evidence" value="ECO:0007669"/>
    <property type="project" value="TreeGrafter"/>
</dbReference>
<dbReference type="InterPro" id="IPR000152">
    <property type="entry name" value="EGF-type_Asp/Asn_hydroxyl_site"/>
</dbReference>
<dbReference type="InterPro" id="IPR003599">
    <property type="entry name" value="Ig_sub"/>
</dbReference>
<dbReference type="SUPFAM" id="SSF56436">
    <property type="entry name" value="C-type lectin-like"/>
    <property type="match status" value="3"/>
</dbReference>
<feature type="domain" description="Sushi" evidence="24">
    <location>
        <begin position="547"/>
        <end position="607"/>
    </location>
</feature>
<dbReference type="PROSITE" id="PS00010">
    <property type="entry name" value="ASX_HYDROXYL"/>
    <property type="match status" value="1"/>
</dbReference>
<dbReference type="GeneTree" id="ENSGT00940000158649"/>
<keyword evidence="20" id="KW-1133">Transmembrane helix</keyword>
<evidence type="ECO:0000256" key="18">
    <source>
        <dbReference type="PROSITE-ProRule" id="PRU00302"/>
    </source>
</evidence>
<evidence type="ECO:0000256" key="17">
    <source>
        <dbReference type="PROSITE-ProRule" id="PRU00076"/>
    </source>
</evidence>
<dbReference type="PROSITE" id="PS50923">
    <property type="entry name" value="SUSHI"/>
    <property type="match status" value="1"/>
</dbReference>
<evidence type="ECO:0000259" key="25">
    <source>
        <dbReference type="PROSITE" id="PS50963"/>
    </source>
</evidence>
<dbReference type="PANTHER" id="PTHR22804:SF24">
    <property type="entry name" value="NEUROCAN CORE PROTEIN"/>
    <property type="match status" value="1"/>
</dbReference>
<keyword evidence="13" id="KW-0393">Immunoglobulin domain</keyword>
<dbReference type="Pfam" id="PF00059">
    <property type="entry name" value="Lectin_C"/>
    <property type="match status" value="1"/>
</dbReference>
<dbReference type="PROSITE" id="PS50835">
    <property type="entry name" value="IG_LIKE"/>
    <property type="match status" value="1"/>
</dbReference>
<evidence type="ECO:0000313" key="27">
    <source>
        <dbReference type="Proteomes" id="UP000694565"/>
    </source>
</evidence>
<dbReference type="SMART" id="SM00409">
    <property type="entry name" value="IG"/>
    <property type="match status" value="1"/>
</dbReference>
<dbReference type="FunFam" id="3.10.100.10:FF:000003">
    <property type="entry name" value="Versican core protein"/>
    <property type="match status" value="1"/>
</dbReference>
<evidence type="ECO:0000259" key="24">
    <source>
        <dbReference type="PROSITE" id="PS50923"/>
    </source>
</evidence>
<reference evidence="26" key="2">
    <citation type="submission" date="2025-09" db="UniProtKB">
        <authorList>
            <consortium name="Ensembl"/>
        </authorList>
    </citation>
    <scope>IDENTIFICATION</scope>
</reference>
<feature type="domain" description="EGF-like" evidence="21">
    <location>
        <begin position="381"/>
        <end position="417"/>
    </location>
</feature>
<organism evidence="26 27">
    <name type="scientific">Cyclopterus lumpus</name>
    <name type="common">Lumpsucker</name>
    <dbReference type="NCBI Taxonomy" id="8103"/>
    <lineage>
        <taxon>Eukaryota</taxon>
        <taxon>Metazoa</taxon>
        <taxon>Chordata</taxon>
        <taxon>Craniata</taxon>
        <taxon>Vertebrata</taxon>
        <taxon>Euteleostomi</taxon>
        <taxon>Actinopterygii</taxon>
        <taxon>Neopterygii</taxon>
        <taxon>Teleostei</taxon>
        <taxon>Neoteleostei</taxon>
        <taxon>Acanthomorphata</taxon>
        <taxon>Eupercaria</taxon>
        <taxon>Perciformes</taxon>
        <taxon>Cottioidei</taxon>
        <taxon>Cottales</taxon>
        <taxon>Cyclopteridae</taxon>
        <taxon>Cyclopterus</taxon>
    </lineage>
</organism>
<dbReference type="SMART" id="SM00406">
    <property type="entry name" value="IGv"/>
    <property type="match status" value="1"/>
</dbReference>
<dbReference type="PROSITE" id="PS00615">
    <property type="entry name" value="C_TYPE_LECTIN_1"/>
    <property type="match status" value="1"/>
</dbReference>
<dbReference type="InterPro" id="IPR018378">
    <property type="entry name" value="C-type_lectin_CS"/>
</dbReference>
<keyword evidence="27" id="KW-1185">Reference proteome</keyword>
<feature type="domain" description="Ig-like" evidence="23">
    <location>
        <begin position="37"/>
        <end position="142"/>
    </location>
</feature>
<feature type="disulfide bond" evidence="18">
    <location>
        <begin position="578"/>
        <end position="605"/>
    </location>
</feature>
<evidence type="ECO:0000313" key="26">
    <source>
        <dbReference type="Ensembl" id="ENSCLMP00005001342.1"/>
    </source>
</evidence>
<keyword evidence="6" id="KW-0430">Lectin</keyword>
<evidence type="ECO:0000256" key="19">
    <source>
        <dbReference type="PROSITE-ProRule" id="PRU00323"/>
    </source>
</evidence>
<dbReference type="SMART" id="SM00034">
    <property type="entry name" value="CLECT"/>
    <property type="match status" value="1"/>
</dbReference>
<feature type="domain" description="C-type lectin" evidence="22">
    <location>
        <begin position="430"/>
        <end position="543"/>
    </location>
</feature>
<feature type="disulfide bond" evidence="17">
    <location>
        <begin position="407"/>
        <end position="416"/>
    </location>
</feature>
<evidence type="ECO:0000256" key="10">
    <source>
        <dbReference type="ARBA" id="ARBA00022974"/>
    </source>
</evidence>
<evidence type="ECO:0000256" key="7">
    <source>
        <dbReference type="ARBA" id="ARBA00022737"/>
    </source>
</evidence>
<feature type="disulfide bond" evidence="19">
    <location>
        <begin position="288"/>
        <end position="309"/>
    </location>
</feature>
<evidence type="ECO:0000256" key="5">
    <source>
        <dbReference type="ARBA" id="ARBA00022729"/>
    </source>
</evidence>
<feature type="transmembrane region" description="Helical" evidence="20">
    <location>
        <begin position="610"/>
        <end position="634"/>
    </location>
</feature>